<evidence type="ECO:0000256" key="4">
    <source>
        <dbReference type="ARBA" id="ARBA00022540"/>
    </source>
</evidence>
<proteinExistence type="inferred from homology"/>
<organism evidence="10 12">
    <name type="scientific">Symbiochloris irregularis</name>
    <dbReference type="NCBI Taxonomy" id="706552"/>
    <lineage>
        <taxon>Eukaryota</taxon>
        <taxon>Viridiplantae</taxon>
        <taxon>Chlorophyta</taxon>
        <taxon>core chlorophytes</taxon>
        <taxon>Trebouxiophyceae</taxon>
        <taxon>Trebouxiales</taxon>
        <taxon>Trebouxiaceae</taxon>
        <taxon>Symbiochloris</taxon>
    </lineage>
</organism>
<evidence type="ECO:0000256" key="8">
    <source>
        <dbReference type="ARBA" id="ARBA00046432"/>
    </source>
</evidence>
<dbReference type="InterPro" id="IPR000649">
    <property type="entry name" value="IF-2B-related"/>
</dbReference>
<comment type="similarity">
    <text evidence="2 9">Belongs to the eIF-2B alpha/beta/delta subunits family.</text>
</comment>
<protein>
    <recommendedName>
        <fullName evidence="6">Translation initiation factor eIF2B subunit delta</fullName>
    </recommendedName>
    <alternativeName>
        <fullName evidence="7">eIF2B GDP-GTP exchange factor subunit delta</fullName>
    </alternativeName>
</protein>
<keyword evidence="3" id="KW-0963">Cytoplasm</keyword>
<dbReference type="SUPFAM" id="SSF100950">
    <property type="entry name" value="NagB/RpiA/CoA transferase-like"/>
    <property type="match status" value="1"/>
</dbReference>
<evidence type="ECO:0000256" key="6">
    <source>
        <dbReference type="ARBA" id="ARBA00044147"/>
    </source>
</evidence>
<dbReference type="InterPro" id="IPR037171">
    <property type="entry name" value="NagB/RpiA_transferase-like"/>
</dbReference>
<dbReference type="GO" id="GO:0005829">
    <property type="term" value="C:cytosol"/>
    <property type="evidence" value="ECO:0007669"/>
    <property type="project" value="UniProtKB-SubCell"/>
</dbReference>
<dbReference type="Gene3D" id="1.20.120.420">
    <property type="entry name" value="translation initiation factor eif-2b, domain 1"/>
    <property type="match status" value="1"/>
</dbReference>
<dbReference type="GO" id="GO:0003743">
    <property type="term" value="F:translation initiation factor activity"/>
    <property type="evidence" value="ECO:0007669"/>
    <property type="project" value="UniProtKB-KW"/>
</dbReference>
<dbReference type="PANTHER" id="PTHR10233:SF14">
    <property type="entry name" value="TRANSLATION INITIATION FACTOR EIF-2B SUBUNIT DELTA"/>
    <property type="match status" value="1"/>
</dbReference>
<evidence type="ECO:0000256" key="1">
    <source>
        <dbReference type="ARBA" id="ARBA00004514"/>
    </source>
</evidence>
<evidence type="ECO:0000313" key="12">
    <source>
        <dbReference type="Proteomes" id="UP001465755"/>
    </source>
</evidence>
<keyword evidence="5" id="KW-0648">Protein biosynthesis</keyword>
<keyword evidence="4" id="KW-0396">Initiation factor</keyword>
<evidence type="ECO:0000256" key="7">
    <source>
        <dbReference type="ARBA" id="ARBA00044356"/>
    </source>
</evidence>
<dbReference type="AlphaFoldDB" id="A0AAW1NN30"/>
<name>A0AAW1NN30_9CHLO</name>
<dbReference type="InterPro" id="IPR027363">
    <property type="entry name" value="M1Pi_N"/>
</dbReference>
<dbReference type="Pfam" id="PF01008">
    <property type="entry name" value="IF-2B"/>
    <property type="match status" value="1"/>
</dbReference>
<dbReference type="EMBL" id="JALJOQ010000141">
    <property type="protein sequence ID" value="KAK9794302.1"/>
    <property type="molecule type" value="Genomic_DNA"/>
</dbReference>
<gene>
    <name evidence="11" type="ORF">WJX73_001396</name>
    <name evidence="10" type="ORF">WJX73_004681</name>
</gene>
<dbReference type="PANTHER" id="PTHR10233">
    <property type="entry name" value="TRANSLATION INITIATION FACTOR EIF-2B"/>
    <property type="match status" value="1"/>
</dbReference>
<comment type="subcellular location">
    <subcellularLocation>
        <location evidence="1">Cytoplasm</location>
        <location evidence="1">Cytosol</location>
    </subcellularLocation>
</comment>
<dbReference type="InterPro" id="IPR042529">
    <property type="entry name" value="IF_2B-like_C"/>
</dbReference>
<evidence type="ECO:0000256" key="2">
    <source>
        <dbReference type="ARBA" id="ARBA00007251"/>
    </source>
</evidence>
<evidence type="ECO:0000256" key="9">
    <source>
        <dbReference type="RuleBase" id="RU003814"/>
    </source>
</evidence>
<evidence type="ECO:0000313" key="10">
    <source>
        <dbReference type="EMBL" id="KAK9787471.1"/>
    </source>
</evidence>
<evidence type="ECO:0000313" key="11">
    <source>
        <dbReference type="EMBL" id="KAK9794302.1"/>
    </source>
</evidence>
<dbReference type="Gene3D" id="3.40.50.10470">
    <property type="entry name" value="Translation initiation factor eif-2b, domain 2"/>
    <property type="match status" value="2"/>
</dbReference>
<dbReference type="EMBL" id="JALJOQ010000248">
    <property type="protein sequence ID" value="KAK9787471.1"/>
    <property type="molecule type" value="Genomic_DNA"/>
</dbReference>
<evidence type="ECO:0000256" key="5">
    <source>
        <dbReference type="ARBA" id="ARBA00022917"/>
    </source>
</evidence>
<reference evidence="10 12" key="1">
    <citation type="journal article" date="2024" name="Nat. Commun.">
        <title>Phylogenomics reveals the evolutionary origins of lichenization in chlorophyte algae.</title>
        <authorList>
            <person name="Puginier C."/>
            <person name="Libourel C."/>
            <person name="Otte J."/>
            <person name="Skaloud P."/>
            <person name="Haon M."/>
            <person name="Grisel S."/>
            <person name="Petersen M."/>
            <person name="Berrin J.G."/>
            <person name="Delaux P.M."/>
            <person name="Dal Grande F."/>
            <person name="Keller J."/>
        </authorList>
    </citation>
    <scope>NUCLEOTIDE SEQUENCE [LARGE SCALE GENOMIC DNA]</scope>
    <source>
        <strain evidence="10 12">SAG 2036</strain>
    </source>
</reference>
<accession>A0AAW1NN30</accession>
<comment type="subunit">
    <text evidence="8">Component of the translation initiation factor 2B (eIF2B) complex which is a heterodecamer of two sets of five different subunits: alpha, beta, gamma, delta and epsilon. Subunits alpha, beta and delta comprise a regulatory subcomplex and subunits epsilon and gamma comprise a catalytic subcomplex. Within the complex, the hexameric regulatory complex resides at the center, with the two heterodimeric catalytic subcomplexes bound on opposite sides.</text>
</comment>
<comment type="caution">
    <text evidence="10">The sequence shown here is derived from an EMBL/GenBank/DDBJ whole genome shotgun (WGS) entry which is preliminary data.</text>
</comment>
<evidence type="ECO:0000256" key="3">
    <source>
        <dbReference type="ARBA" id="ARBA00022490"/>
    </source>
</evidence>
<keyword evidence="12" id="KW-1185">Reference proteome</keyword>
<reference evidence="10" key="2">
    <citation type="submission" date="2024-04" db="EMBL/GenBank/DDBJ databases">
        <authorList>
            <person name="Dal Grande F."/>
            <person name="Keller J."/>
            <person name="Delaux P.-M."/>
        </authorList>
    </citation>
    <scope>NUCLEOTIDE SEQUENCE</scope>
    <source>
        <strain evidence="10">SAG 2036</strain>
    </source>
</reference>
<sequence>MFAHLPPYKSVTLDKLLLESEAASKVHPAVLRLGLKYAGGAVVGANARCLAMLRAFSEVIEDYATPEGKVLSRDLAAQLNTAIQFLVECRPLSVSMGNAIKFLKLQVSKVDPSTPEAEAKQTLLDKVERFIEEKIVFASREVVANAATKVENGDVILTYAHSAVIFDLLLHAHKAGVRFKTIVVDGRPHCEGRKLLRKLLHHGIPATYCLLNSLSYVIQEVTKTFLGASAVMSNGGPSRIASSPLSAWSDLPYLGLLNVMYDAMPSDLVTLIVTELGIIPPTSVPVILREYRQDPPL</sequence>
<dbReference type="Proteomes" id="UP001465755">
    <property type="component" value="Unassembled WGS sequence"/>
</dbReference>